<reference evidence="2" key="1">
    <citation type="submission" date="2006-06" db="EMBL/GenBank/DDBJ databases">
        <title>Complete sequence of chromosome of Chelativorans sp. BNC1.</title>
        <authorList>
            <consortium name="US DOE Joint Genome Institute"/>
            <person name="Copeland A."/>
            <person name="Lucas S."/>
            <person name="Lapidus A."/>
            <person name="Barry K."/>
            <person name="Detter J.C."/>
            <person name="Glavina del Rio T."/>
            <person name="Hammon N."/>
            <person name="Israni S."/>
            <person name="Dalin E."/>
            <person name="Tice H."/>
            <person name="Pitluck S."/>
            <person name="Chertkov O."/>
            <person name="Brettin T."/>
            <person name="Bruce D."/>
            <person name="Han C."/>
            <person name="Tapia R."/>
            <person name="Gilna P."/>
            <person name="Schmutz J."/>
            <person name="Larimer F."/>
            <person name="Land M."/>
            <person name="Hauser L."/>
            <person name="Kyrpides N."/>
            <person name="Mikhailova N."/>
            <person name="Richardson P."/>
        </authorList>
    </citation>
    <scope>NUCLEOTIDE SEQUENCE</scope>
    <source>
        <strain evidence="2">BNC1</strain>
    </source>
</reference>
<evidence type="ECO:0000313" key="2">
    <source>
        <dbReference type="EMBL" id="ABG61605.1"/>
    </source>
</evidence>
<sequence>MTTTPDYAGLIARLEGWDRCYPGNINIELAVDEATQALSTLLESNAALEGERDEFRAKLAETIGKLMVANQRVRELETLSMNLEAEAKNAESERDRLAERVALEFKAGSEVPDVARGNMEACIIMMRSRHTGKNFTMPAYYLNSYPLEFEDGCGDPNCEDMHDDGCPVTGWFYDNANFEYENCYYRIEGECLAWALIPDATVVESAIARSLVKGGGDE</sequence>
<protein>
    <recommendedName>
        <fullName evidence="3">Ead/Ea22-like family protein</fullName>
    </recommendedName>
</protein>
<dbReference type="EMBL" id="CP000390">
    <property type="protein sequence ID" value="ABG61605.1"/>
    <property type="molecule type" value="Genomic_DNA"/>
</dbReference>
<dbReference type="HOGENOM" id="CLU_1265066_0_0_5"/>
<evidence type="ECO:0000256" key="1">
    <source>
        <dbReference type="SAM" id="Coils"/>
    </source>
</evidence>
<evidence type="ECO:0008006" key="3">
    <source>
        <dbReference type="Google" id="ProtNLM"/>
    </source>
</evidence>
<feature type="coiled-coil region" evidence="1">
    <location>
        <begin position="31"/>
        <end position="100"/>
    </location>
</feature>
<dbReference type="AlphaFoldDB" id="Q11LX0"/>
<accession>Q11LX0</accession>
<dbReference type="KEGG" id="mes:Meso_0200"/>
<name>Q11LX0_CHESB</name>
<organism evidence="2">
    <name type="scientific">Chelativorans sp. (strain BNC1)</name>
    <dbReference type="NCBI Taxonomy" id="266779"/>
    <lineage>
        <taxon>Bacteria</taxon>
        <taxon>Pseudomonadati</taxon>
        <taxon>Pseudomonadota</taxon>
        <taxon>Alphaproteobacteria</taxon>
        <taxon>Hyphomicrobiales</taxon>
        <taxon>Phyllobacteriaceae</taxon>
        <taxon>Chelativorans</taxon>
    </lineage>
</organism>
<keyword evidence="1" id="KW-0175">Coiled coil</keyword>
<dbReference type="STRING" id="266779.Meso_0200"/>
<proteinExistence type="predicted"/>
<gene>
    <name evidence="2" type="ordered locus">Meso_0200</name>
</gene>